<dbReference type="Gene3D" id="1.10.3710.10">
    <property type="entry name" value="DNA polymerase III clamp loader subunits, C-terminal domain"/>
    <property type="match status" value="1"/>
</dbReference>
<keyword evidence="3" id="KW-0067">ATP-binding</keyword>
<evidence type="ECO:0000256" key="1">
    <source>
        <dbReference type="ARBA" id="ARBA00008959"/>
    </source>
</evidence>
<dbReference type="PANTHER" id="PTHR13779">
    <property type="entry name" value="WERNER HELICASE-INTERACTING PROTEIN 1 FAMILY MEMBER"/>
    <property type="match status" value="1"/>
</dbReference>
<dbReference type="SUPFAM" id="SSF52540">
    <property type="entry name" value="P-loop containing nucleoside triphosphate hydrolases"/>
    <property type="match status" value="1"/>
</dbReference>
<dbReference type="SMART" id="SM00382">
    <property type="entry name" value="AAA"/>
    <property type="match status" value="1"/>
</dbReference>
<dbReference type="PANTHER" id="PTHR13779:SF7">
    <property type="entry name" value="ATPASE WRNIP1"/>
    <property type="match status" value="1"/>
</dbReference>
<comment type="similarity">
    <text evidence="1">Belongs to the AAA ATPase family. RarA/MGS1/WRNIP1 subfamily.</text>
</comment>
<reference evidence="5 6" key="1">
    <citation type="submission" date="2015-06" db="EMBL/GenBank/DDBJ databases">
        <title>Genome sequencing of Thermotogales isolates from hydrothermal vents.</title>
        <authorList>
            <person name="Haverkamp T.H."/>
            <person name="Kublanov I.V."/>
            <person name="Nesbo C.L."/>
        </authorList>
    </citation>
    <scope>NUCLEOTIDE SEQUENCE [LARGE SCALE GENOMIC DNA]</scope>
    <source>
        <strain evidence="6">ik275mar</strain>
    </source>
</reference>
<dbReference type="SUPFAM" id="SSF48019">
    <property type="entry name" value="post-AAA+ oligomerization domain-like"/>
    <property type="match status" value="1"/>
</dbReference>
<evidence type="ECO:0000256" key="3">
    <source>
        <dbReference type="ARBA" id="ARBA00022840"/>
    </source>
</evidence>
<protein>
    <submittedName>
        <fullName evidence="5">Recombinase RarA</fullName>
    </submittedName>
</protein>
<accession>A0ABX3IIU2</accession>
<gene>
    <name evidence="5" type="ORF">XJ44_01900</name>
</gene>
<sequence>MNGLNEILRPKSLGDIVGQNHLFGKAGILKIAIERNNLFSSIFYGPPGCGKTSTLDVIKKHTDYEIYHFNAAITSTLDIKKILDYAEKVKDVKKILLFVDEIHRFNKKQQDIFLPGIEKGSYIFIGATTENPFKMINPALLSRVKVIAFKRLSESDLKKIIERAINKKKVSVEEEVMEFIVKNSAGDARFAINLYDVLSEIALSLEKDVVDEEIIKIYSGEGKKFYTKKEHYNLASAFIKSIRGSDPDAALYYMARMLEGGEDPRFIARRLVILASEDIGLADPMAILIATATAQAVELVGLPECVLNLSECVIYLSLAPKSNSSTIAISKAMELAKKTPDLKVPFNLLNVEKSGYKNPHYYGGFIKRSYLPDKISDSIFYTPKSIGKEKRFKEIVDKLWKGVKRYGSEG</sequence>
<dbReference type="Gene3D" id="3.40.50.300">
    <property type="entry name" value="P-loop containing nucleotide triphosphate hydrolases"/>
    <property type="match status" value="1"/>
</dbReference>
<dbReference type="InterPro" id="IPR008921">
    <property type="entry name" value="DNA_pol3_clamp-load_cplx_C"/>
</dbReference>
<evidence type="ECO:0000256" key="2">
    <source>
        <dbReference type="ARBA" id="ARBA00022741"/>
    </source>
</evidence>
<dbReference type="Proteomes" id="UP000242616">
    <property type="component" value="Unassembled WGS sequence"/>
</dbReference>
<dbReference type="InterPro" id="IPR032423">
    <property type="entry name" value="AAA_assoc_2"/>
</dbReference>
<dbReference type="CDD" id="cd00009">
    <property type="entry name" value="AAA"/>
    <property type="match status" value="1"/>
</dbReference>
<evidence type="ECO:0000313" key="5">
    <source>
        <dbReference type="EMBL" id="ONN27749.1"/>
    </source>
</evidence>
<dbReference type="CDD" id="cd18139">
    <property type="entry name" value="HLD_clamp_RarA"/>
    <property type="match status" value="1"/>
</dbReference>
<name>A0ABX3IIU2_9BACT</name>
<evidence type="ECO:0000259" key="4">
    <source>
        <dbReference type="SMART" id="SM00382"/>
    </source>
</evidence>
<dbReference type="InterPro" id="IPR003959">
    <property type="entry name" value="ATPase_AAA_core"/>
</dbReference>
<keyword evidence="6" id="KW-1185">Reference proteome</keyword>
<dbReference type="Pfam" id="PF12002">
    <property type="entry name" value="MgsA_C"/>
    <property type="match status" value="1"/>
</dbReference>
<comment type="caution">
    <text evidence="5">The sequence shown here is derived from an EMBL/GenBank/DDBJ whole genome shotgun (WGS) entry which is preliminary data.</text>
</comment>
<feature type="domain" description="AAA+ ATPase" evidence="4">
    <location>
        <begin position="37"/>
        <end position="153"/>
    </location>
</feature>
<dbReference type="Gene3D" id="1.10.8.60">
    <property type="match status" value="1"/>
</dbReference>
<dbReference type="Pfam" id="PF16193">
    <property type="entry name" value="AAA_assoc_2"/>
    <property type="match status" value="1"/>
</dbReference>
<dbReference type="InterPro" id="IPR003593">
    <property type="entry name" value="AAA+_ATPase"/>
</dbReference>
<dbReference type="Pfam" id="PF00004">
    <property type="entry name" value="AAA"/>
    <property type="match status" value="1"/>
</dbReference>
<dbReference type="InterPro" id="IPR027417">
    <property type="entry name" value="P-loop_NTPase"/>
</dbReference>
<dbReference type="RefSeq" id="WP_075665383.1">
    <property type="nucleotide sequence ID" value="NZ_LBFC01000006.1"/>
</dbReference>
<organism evidence="5 6">
    <name type="scientific">Thermosipho affectus</name>
    <dbReference type="NCBI Taxonomy" id="660294"/>
    <lineage>
        <taxon>Bacteria</taxon>
        <taxon>Thermotogati</taxon>
        <taxon>Thermotogota</taxon>
        <taxon>Thermotogae</taxon>
        <taxon>Thermotogales</taxon>
        <taxon>Fervidobacteriaceae</taxon>
        <taxon>Thermosipho</taxon>
    </lineage>
</organism>
<evidence type="ECO:0000313" key="6">
    <source>
        <dbReference type="Proteomes" id="UP000242616"/>
    </source>
</evidence>
<proteinExistence type="inferred from homology"/>
<keyword evidence="2" id="KW-0547">Nucleotide-binding</keyword>
<dbReference type="InterPro" id="IPR021886">
    <property type="entry name" value="MgsA_C"/>
</dbReference>
<dbReference type="EMBL" id="LBFC01000006">
    <property type="protein sequence ID" value="ONN27749.1"/>
    <property type="molecule type" value="Genomic_DNA"/>
</dbReference>
<dbReference type="InterPro" id="IPR051314">
    <property type="entry name" value="AAA_ATPase_RarA/MGS1/WRNIP1"/>
</dbReference>
<dbReference type="Gene3D" id="1.20.272.10">
    <property type="match status" value="1"/>
</dbReference>